<reference evidence="1 2" key="1">
    <citation type="submission" date="2024-07" db="EMBL/GenBank/DDBJ databases">
        <title>Section-level genome sequencing and comparative genomics of Aspergillus sections Usti and Cavernicolus.</title>
        <authorList>
            <consortium name="Lawrence Berkeley National Laboratory"/>
            <person name="Nybo J.L."/>
            <person name="Vesth T.C."/>
            <person name="Theobald S."/>
            <person name="Frisvad J.C."/>
            <person name="Larsen T.O."/>
            <person name="Kjaerboelling I."/>
            <person name="Rothschild-Mancinelli K."/>
            <person name="Lyhne E.K."/>
            <person name="Kogle M.E."/>
            <person name="Barry K."/>
            <person name="Clum A."/>
            <person name="Na H."/>
            <person name="Ledsgaard L."/>
            <person name="Lin J."/>
            <person name="Lipzen A."/>
            <person name="Kuo A."/>
            <person name="Riley R."/>
            <person name="Mondo S."/>
            <person name="LaButti K."/>
            <person name="Haridas S."/>
            <person name="Pangalinan J."/>
            <person name="Salamov A.A."/>
            <person name="Simmons B.A."/>
            <person name="Magnuson J.K."/>
            <person name="Chen J."/>
            <person name="Drula E."/>
            <person name="Henrissat B."/>
            <person name="Wiebenga A."/>
            <person name="Lubbers R.J."/>
            <person name="Gomes A.C."/>
            <person name="Makela M.R."/>
            <person name="Stajich J."/>
            <person name="Grigoriev I.V."/>
            <person name="Mortensen U.H."/>
            <person name="De vries R.P."/>
            <person name="Baker S.E."/>
            <person name="Andersen M.R."/>
        </authorList>
    </citation>
    <scope>NUCLEOTIDE SEQUENCE [LARGE SCALE GENOMIC DNA]</scope>
    <source>
        <strain evidence="1 2">CBS 600.67</strain>
    </source>
</reference>
<comment type="caution">
    <text evidence="1">The sequence shown here is derived from an EMBL/GenBank/DDBJ whole genome shotgun (WGS) entry which is preliminary data.</text>
</comment>
<proteinExistence type="predicted"/>
<dbReference type="Proteomes" id="UP001610335">
    <property type="component" value="Unassembled WGS sequence"/>
</dbReference>
<dbReference type="EMBL" id="JBFXLS010000047">
    <property type="protein sequence ID" value="KAL2824059.1"/>
    <property type="molecule type" value="Genomic_DNA"/>
</dbReference>
<evidence type="ECO:0000313" key="1">
    <source>
        <dbReference type="EMBL" id="KAL2824059.1"/>
    </source>
</evidence>
<protein>
    <submittedName>
        <fullName evidence="1">Uncharacterized protein</fullName>
    </submittedName>
</protein>
<name>A0ABR4I8K1_9EURO</name>
<accession>A0ABR4I8K1</accession>
<evidence type="ECO:0000313" key="2">
    <source>
        <dbReference type="Proteomes" id="UP001610335"/>
    </source>
</evidence>
<gene>
    <name evidence="1" type="ORF">BDW59DRAFT_148111</name>
</gene>
<keyword evidence="2" id="KW-1185">Reference proteome</keyword>
<organism evidence="1 2">
    <name type="scientific">Aspergillus cavernicola</name>
    <dbReference type="NCBI Taxonomy" id="176166"/>
    <lineage>
        <taxon>Eukaryota</taxon>
        <taxon>Fungi</taxon>
        <taxon>Dikarya</taxon>
        <taxon>Ascomycota</taxon>
        <taxon>Pezizomycotina</taxon>
        <taxon>Eurotiomycetes</taxon>
        <taxon>Eurotiomycetidae</taxon>
        <taxon>Eurotiales</taxon>
        <taxon>Aspergillaceae</taxon>
        <taxon>Aspergillus</taxon>
        <taxon>Aspergillus subgen. Nidulantes</taxon>
    </lineage>
</organism>
<sequence length="361" mass="40648">MAHNAIGRLFCRQAPRTIRLSINNSTQKRSLSEKTIPSLVPTSSPELDQALTRFREDLFIPFGLSQHHRNLIYRPRHANKLNDNPITLSIGSNDEQYKLRPINKQTLPSRQNIVEVLTLMDKTGNWSNLVPFLTGIHKAGMKLRIPRWEWLVRKTCNSNGVGQLSACVQQASRTGFDLKNASLVQRTFFEVHRMAQRDDFEGESLEKANRIARQLTTAMEAPEHIVHDLSQDPRRRPVVIGILLELSAARALKSGGKDTDGSVHALARRLLACWKIENPSTEGKDWYALDLMLQEIVPVYNAMKLAVEVDGIASDKSIAPQLKTCVNEMGMLIANIKKLAPRDVKENSPIGLTQAYLLHKN</sequence>